<proteinExistence type="predicted"/>
<dbReference type="GeneTree" id="ENSGT00940000173998"/>
<protein>
    <submittedName>
        <fullName evidence="2">Uncharacterized LOC102080467</fullName>
    </submittedName>
</protein>
<name>A0A669C3M5_ORENI</name>
<evidence type="ECO:0000313" key="2">
    <source>
        <dbReference type="Ensembl" id="ENSONIP00000041211.1"/>
    </source>
</evidence>
<reference evidence="2" key="3">
    <citation type="submission" date="2025-09" db="UniProtKB">
        <authorList>
            <consortium name="Ensembl"/>
        </authorList>
    </citation>
    <scope>IDENTIFICATION</scope>
</reference>
<reference evidence="3" key="1">
    <citation type="submission" date="2012-01" db="EMBL/GenBank/DDBJ databases">
        <title>The Genome Sequence of Oreochromis niloticus (Nile Tilapia).</title>
        <authorList>
            <consortium name="Broad Institute Genome Assembly Team"/>
            <consortium name="Broad Institute Sequencing Platform"/>
            <person name="Di Palma F."/>
            <person name="Johnson J."/>
            <person name="Lander E.S."/>
            <person name="Lindblad-Toh K."/>
        </authorList>
    </citation>
    <scope>NUCLEOTIDE SEQUENCE [LARGE SCALE GENOMIC DNA]</scope>
</reference>
<sequence length="707" mass="78059">MGCRESRGVNGSLYFGLFLFSASLCHCATLTRLKALDELGGNSTVSQSRGKEGRQDHGALLFVQKLLRGPKSKSTKTTNNTRDIETDYQADVAWGEAKQPDGQYGGLDLEAMERLLKMEPKVECTLDSMTLQVHDAASTPGSLLFVDRGSHLSPLPLSKLPSSCGYTISSTQRDLVLVAPYDGCFVTLQEDNYVLPLLWWGIPVRMSCPFMSSLSLNPPMVTCNTAGMLVKMEWTLPVSNIKVKLNDNWEPLTVASNRCGFSTVEHPEGVVISAHYAPCLEKKDGLYTLEVAGDGEATISCPSQLPAQSEFTENLEKDPEWQNETPSIDLSFPPTTAYFEFGVGSARLSQKSTEAAAAATTQSASSYTSVPLSLHPFPAQNVEQLYLQPPDGNPTTPRGNHPSWTANHEPLNLLNPTSTSLDAHWPYLHSQPSDHYNDPYKPLPSGYDPAGRYQLNNIKSPVQVNSQLLTGNLNRPTLPNFMSNNQNSQQQHNKSPGEEFDHFMVPFDRLQHAPVSTYNNAVVPNNSKPFISDSNSKREQTLNFYSGNYVLLQREPPGREPNSFMDSSELYRDPTVDLNFRTQSLAKEQNGKHQTPLNLKPLQGNEQLSKWLEEGIPTPSPGNANHDDGDDYDNENEDDDDVNNSGLPFLSPTTDGPPLIFPLYKPPLGAAQLKLKSHESFKDFSTPLGSNNRFPPHNARKTFQGRG</sequence>
<gene>
    <name evidence="2" type="primary">LOC102080467</name>
</gene>
<keyword evidence="3" id="KW-1185">Reference proteome</keyword>
<feature type="region of interest" description="Disordered" evidence="1">
    <location>
        <begin position="682"/>
        <end position="707"/>
    </location>
</feature>
<dbReference type="Proteomes" id="UP000005207">
    <property type="component" value="Linkage group LG18"/>
</dbReference>
<accession>A0A669C3M5</accession>
<feature type="compositionally biased region" description="Acidic residues" evidence="1">
    <location>
        <begin position="628"/>
        <end position="642"/>
    </location>
</feature>
<reference evidence="2" key="2">
    <citation type="submission" date="2025-08" db="UniProtKB">
        <authorList>
            <consortium name="Ensembl"/>
        </authorList>
    </citation>
    <scope>IDENTIFICATION</scope>
</reference>
<dbReference type="Ensembl" id="ENSONIT00000045155.1">
    <property type="protein sequence ID" value="ENSONIP00000041211.1"/>
    <property type="gene ID" value="ENSONIG00000023467.2"/>
</dbReference>
<feature type="region of interest" description="Disordered" evidence="1">
    <location>
        <begin position="613"/>
        <end position="661"/>
    </location>
</feature>
<evidence type="ECO:0000256" key="1">
    <source>
        <dbReference type="SAM" id="MobiDB-lite"/>
    </source>
</evidence>
<organism evidence="2 3">
    <name type="scientific">Oreochromis niloticus</name>
    <name type="common">Nile tilapia</name>
    <name type="synonym">Tilapia nilotica</name>
    <dbReference type="NCBI Taxonomy" id="8128"/>
    <lineage>
        <taxon>Eukaryota</taxon>
        <taxon>Metazoa</taxon>
        <taxon>Chordata</taxon>
        <taxon>Craniata</taxon>
        <taxon>Vertebrata</taxon>
        <taxon>Euteleostomi</taxon>
        <taxon>Actinopterygii</taxon>
        <taxon>Neopterygii</taxon>
        <taxon>Teleostei</taxon>
        <taxon>Neoteleostei</taxon>
        <taxon>Acanthomorphata</taxon>
        <taxon>Ovalentaria</taxon>
        <taxon>Cichlomorphae</taxon>
        <taxon>Cichliformes</taxon>
        <taxon>Cichlidae</taxon>
        <taxon>African cichlids</taxon>
        <taxon>Pseudocrenilabrinae</taxon>
        <taxon>Oreochromini</taxon>
        <taxon>Oreochromis</taxon>
    </lineage>
</organism>
<dbReference type="AlphaFoldDB" id="A0A669C3M5"/>
<evidence type="ECO:0000313" key="3">
    <source>
        <dbReference type="Proteomes" id="UP000005207"/>
    </source>
</evidence>